<evidence type="ECO:0000313" key="3">
    <source>
        <dbReference type="Proteomes" id="UP000308197"/>
    </source>
</evidence>
<proteinExistence type="predicted"/>
<feature type="region of interest" description="Disordered" evidence="1">
    <location>
        <begin position="18"/>
        <end position="51"/>
    </location>
</feature>
<organism evidence="2 3">
    <name type="scientific">Polyporus arcularius HHB13444</name>
    <dbReference type="NCBI Taxonomy" id="1314778"/>
    <lineage>
        <taxon>Eukaryota</taxon>
        <taxon>Fungi</taxon>
        <taxon>Dikarya</taxon>
        <taxon>Basidiomycota</taxon>
        <taxon>Agaricomycotina</taxon>
        <taxon>Agaricomycetes</taxon>
        <taxon>Polyporales</taxon>
        <taxon>Polyporaceae</taxon>
        <taxon>Polyporus</taxon>
    </lineage>
</organism>
<sequence>MSRLSGVDAWCHREASGPRTSKLAESASRTPGCTDGIDVVRPSRRDRSTDGAWAARVWGPALGSRSRGNGGKTKRKCRNIDGVVAHETRHLSITYYACRHSARSQKRRVHKCSCHCSRERFFTRAQHVSATRCMALSTTRSWHSFRAAEVATRAKITILVHTRTDTSRSRAKASKKHIGNTNAWLSVPREGCEPWGSCQLGQV</sequence>
<dbReference type="AlphaFoldDB" id="A0A5C3PQI5"/>
<protein>
    <submittedName>
        <fullName evidence="2">Uncharacterized protein</fullName>
    </submittedName>
</protein>
<keyword evidence="3" id="KW-1185">Reference proteome</keyword>
<reference evidence="2 3" key="1">
    <citation type="journal article" date="2019" name="Nat. Ecol. Evol.">
        <title>Megaphylogeny resolves global patterns of mushroom evolution.</title>
        <authorList>
            <person name="Varga T."/>
            <person name="Krizsan K."/>
            <person name="Foldi C."/>
            <person name="Dima B."/>
            <person name="Sanchez-Garcia M."/>
            <person name="Sanchez-Ramirez S."/>
            <person name="Szollosi G.J."/>
            <person name="Szarkandi J.G."/>
            <person name="Papp V."/>
            <person name="Albert L."/>
            <person name="Andreopoulos W."/>
            <person name="Angelini C."/>
            <person name="Antonin V."/>
            <person name="Barry K.W."/>
            <person name="Bougher N.L."/>
            <person name="Buchanan P."/>
            <person name="Buyck B."/>
            <person name="Bense V."/>
            <person name="Catcheside P."/>
            <person name="Chovatia M."/>
            <person name="Cooper J."/>
            <person name="Damon W."/>
            <person name="Desjardin D."/>
            <person name="Finy P."/>
            <person name="Geml J."/>
            <person name="Haridas S."/>
            <person name="Hughes K."/>
            <person name="Justo A."/>
            <person name="Karasinski D."/>
            <person name="Kautmanova I."/>
            <person name="Kiss B."/>
            <person name="Kocsube S."/>
            <person name="Kotiranta H."/>
            <person name="LaButti K.M."/>
            <person name="Lechner B.E."/>
            <person name="Liimatainen K."/>
            <person name="Lipzen A."/>
            <person name="Lukacs Z."/>
            <person name="Mihaltcheva S."/>
            <person name="Morgado L.N."/>
            <person name="Niskanen T."/>
            <person name="Noordeloos M.E."/>
            <person name="Ohm R.A."/>
            <person name="Ortiz-Santana B."/>
            <person name="Ovrebo C."/>
            <person name="Racz N."/>
            <person name="Riley R."/>
            <person name="Savchenko A."/>
            <person name="Shiryaev A."/>
            <person name="Soop K."/>
            <person name="Spirin V."/>
            <person name="Szebenyi C."/>
            <person name="Tomsovsky M."/>
            <person name="Tulloss R.E."/>
            <person name="Uehling J."/>
            <person name="Grigoriev I.V."/>
            <person name="Vagvolgyi C."/>
            <person name="Papp T."/>
            <person name="Martin F.M."/>
            <person name="Miettinen O."/>
            <person name="Hibbett D.S."/>
            <person name="Nagy L.G."/>
        </authorList>
    </citation>
    <scope>NUCLEOTIDE SEQUENCE [LARGE SCALE GENOMIC DNA]</scope>
    <source>
        <strain evidence="2 3">HHB13444</strain>
    </source>
</reference>
<dbReference type="InParanoid" id="A0A5C3PQI5"/>
<gene>
    <name evidence="2" type="ORF">K466DRAFT_265579</name>
</gene>
<accession>A0A5C3PQI5</accession>
<dbReference type="Proteomes" id="UP000308197">
    <property type="component" value="Unassembled WGS sequence"/>
</dbReference>
<dbReference type="EMBL" id="ML211006">
    <property type="protein sequence ID" value="TFK92035.1"/>
    <property type="molecule type" value="Genomic_DNA"/>
</dbReference>
<name>A0A5C3PQI5_9APHY</name>
<evidence type="ECO:0000313" key="2">
    <source>
        <dbReference type="EMBL" id="TFK92035.1"/>
    </source>
</evidence>
<evidence type="ECO:0000256" key="1">
    <source>
        <dbReference type="SAM" id="MobiDB-lite"/>
    </source>
</evidence>